<feature type="compositionally biased region" description="Low complexity" evidence="1">
    <location>
        <begin position="58"/>
        <end position="75"/>
    </location>
</feature>
<proteinExistence type="predicted"/>
<gene>
    <name evidence="2" type="ORF">HDA45_002786</name>
</gene>
<evidence type="ECO:0000313" key="3">
    <source>
        <dbReference type="Proteomes" id="UP000580861"/>
    </source>
</evidence>
<dbReference type="EMBL" id="JACHMX010000001">
    <property type="protein sequence ID" value="MBB5852699.1"/>
    <property type="molecule type" value="Genomic_DNA"/>
</dbReference>
<accession>A0A841AUZ8</accession>
<evidence type="ECO:0000313" key="2">
    <source>
        <dbReference type="EMBL" id="MBB5852699.1"/>
    </source>
</evidence>
<sequence>MTAVEEKVGRSVKASFPTLKVGKEAFTDLWAGVCGLATLGKLAILKVPCSLREGAMVSGPSTSSPSDTTGPGDGA</sequence>
<comment type="caution">
    <text evidence="2">The sequence shown here is derived from an EMBL/GenBank/DDBJ whole genome shotgun (WGS) entry which is preliminary data.</text>
</comment>
<dbReference type="Proteomes" id="UP000580861">
    <property type="component" value="Unassembled WGS sequence"/>
</dbReference>
<dbReference type="AlphaFoldDB" id="A0A841AUZ8"/>
<organism evidence="2 3">
    <name type="scientific">Amycolatopsis umgeniensis</name>
    <dbReference type="NCBI Taxonomy" id="336628"/>
    <lineage>
        <taxon>Bacteria</taxon>
        <taxon>Bacillati</taxon>
        <taxon>Actinomycetota</taxon>
        <taxon>Actinomycetes</taxon>
        <taxon>Pseudonocardiales</taxon>
        <taxon>Pseudonocardiaceae</taxon>
        <taxon>Amycolatopsis</taxon>
    </lineage>
</organism>
<evidence type="ECO:0000256" key="1">
    <source>
        <dbReference type="SAM" id="MobiDB-lite"/>
    </source>
</evidence>
<protein>
    <submittedName>
        <fullName evidence="2">Uncharacterized protein</fullName>
    </submittedName>
</protein>
<keyword evidence="3" id="KW-1185">Reference proteome</keyword>
<feature type="region of interest" description="Disordered" evidence="1">
    <location>
        <begin position="55"/>
        <end position="75"/>
    </location>
</feature>
<reference evidence="2 3" key="1">
    <citation type="submission" date="2020-08" db="EMBL/GenBank/DDBJ databases">
        <title>Sequencing the genomes of 1000 actinobacteria strains.</title>
        <authorList>
            <person name="Klenk H.-P."/>
        </authorList>
    </citation>
    <scope>NUCLEOTIDE SEQUENCE [LARGE SCALE GENOMIC DNA]</scope>
    <source>
        <strain evidence="2 3">DSM 45272</strain>
    </source>
</reference>
<name>A0A841AUZ8_9PSEU</name>